<keyword evidence="2" id="KW-1185">Reference proteome</keyword>
<reference evidence="1 2" key="1">
    <citation type="submission" date="2021-06" db="EMBL/GenBank/DDBJ databases">
        <authorList>
            <person name="Palmer J.M."/>
        </authorList>
    </citation>
    <scope>NUCLEOTIDE SEQUENCE [LARGE SCALE GENOMIC DNA]</scope>
    <source>
        <strain evidence="2">if_2019</strain>
        <tissue evidence="1">Muscle</tissue>
    </source>
</reference>
<name>A0ABV0SS98_9TELE</name>
<evidence type="ECO:0000313" key="1">
    <source>
        <dbReference type="EMBL" id="MEQ2223085.1"/>
    </source>
</evidence>
<gene>
    <name evidence="1" type="ORF">ILYODFUR_033191</name>
</gene>
<dbReference type="Proteomes" id="UP001482620">
    <property type="component" value="Unassembled WGS sequence"/>
</dbReference>
<sequence length="103" mass="11630">MPSICPALHPYPRGSSFRDSEFSTIGFLSLVFTFSGKEQVVHTKRETNIPTSNCDKRQQKHLQHQVQRTLRALMTAAPFVRSVLDSVELSSTADRPRELAESQ</sequence>
<proteinExistence type="predicted"/>
<comment type="caution">
    <text evidence="1">The sequence shown here is derived from an EMBL/GenBank/DDBJ whole genome shotgun (WGS) entry which is preliminary data.</text>
</comment>
<evidence type="ECO:0000313" key="2">
    <source>
        <dbReference type="Proteomes" id="UP001482620"/>
    </source>
</evidence>
<dbReference type="EMBL" id="JAHRIQ010005584">
    <property type="protein sequence ID" value="MEQ2223085.1"/>
    <property type="molecule type" value="Genomic_DNA"/>
</dbReference>
<protein>
    <submittedName>
        <fullName evidence="1">Uncharacterized protein</fullName>
    </submittedName>
</protein>
<accession>A0ABV0SS98</accession>
<organism evidence="1 2">
    <name type="scientific">Ilyodon furcidens</name>
    <name type="common">goldbreast splitfin</name>
    <dbReference type="NCBI Taxonomy" id="33524"/>
    <lineage>
        <taxon>Eukaryota</taxon>
        <taxon>Metazoa</taxon>
        <taxon>Chordata</taxon>
        <taxon>Craniata</taxon>
        <taxon>Vertebrata</taxon>
        <taxon>Euteleostomi</taxon>
        <taxon>Actinopterygii</taxon>
        <taxon>Neopterygii</taxon>
        <taxon>Teleostei</taxon>
        <taxon>Neoteleostei</taxon>
        <taxon>Acanthomorphata</taxon>
        <taxon>Ovalentaria</taxon>
        <taxon>Atherinomorphae</taxon>
        <taxon>Cyprinodontiformes</taxon>
        <taxon>Goodeidae</taxon>
        <taxon>Ilyodon</taxon>
    </lineage>
</organism>